<evidence type="ECO:0000256" key="1">
    <source>
        <dbReference type="SAM" id="MobiDB-lite"/>
    </source>
</evidence>
<comment type="caution">
    <text evidence="2">The sequence shown here is derived from an EMBL/GenBank/DDBJ whole genome shotgun (WGS) entry which is preliminary data.</text>
</comment>
<feature type="region of interest" description="Disordered" evidence="1">
    <location>
        <begin position="850"/>
        <end position="874"/>
    </location>
</feature>
<accession>A0A4V4HUS8</accession>
<reference evidence="2 3" key="1">
    <citation type="submission" date="2017-12" db="EMBL/GenBank/DDBJ databases">
        <title>Comparative genomics of Botrytis spp.</title>
        <authorList>
            <person name="Valero-Jimenez C.A."/>
            <person name="Tapia P."/>
            <person name="Veloso J."/>
            <person name="Silva-Moreno E."/>
            <person name="Staats M."/>
            <person name="Valdes J.H."/>
            <person name="Van Kan J.A.L."/>
        </authorList>
    </citation>
    <scope>NUCLEOTIDE SEQUENCE [LARGE SCALE GENOMIC DNA]</scope>
    <source>
        <strain evidence="2 3">MUCL435</strain>
    </source>
</reference>
<feature type="region of interest" description="Disordered" evidence="1">
    <location>
        <begin position="306"/>
        <end position="327"/>
    </location>
</feature>
<dbReference type="EMBL" id="PQXL01000146">
    <property type="protein sequence ID" value="THV50546.1"/>
    <property type="molecule type" value="Genomic_DNA"/>
</dbReference>
<gene>
    <name evidence="2" type="ORF">BGAL_0146g00230</name>
</gene>
<keyword evidence="3" id="KW-1185">Reference proteome</keyword>
<evidence type="ECO:0000313" key="3">
    <source>
        <dbReference type="Proteomes" id="UP000308671"/>
    </source>
</evidence>
<feature type="region of interest" description="Disordered" evidence="1">
    <location>
        <begin position="812"/>
        <end position="831"/>
    </location>
</feature>
<dbReference type="Proteomes" id="UP000308671">
    <property type="component" value="Unassembled WGS sequence"/>
</dbReference>
<organism evidence="2 3">
    <name type="scientific">Botrytis galanthina</name>
    <dbReference type="NCBI Taxonomy" id="278940"/>
    <lineage>
        <taxon>Eukaryota</taxon>
        <taxon>Fungi</taxon>
        <taxon>Dikarya</taxon>
        <taxon>Ascomycota</taxon>
        <taxon>Pezizomycotina</taxon>
        <taxon>Leotiomycetes</taxon>
        <taxon>Helotiales</taxon>
        <taxon>Sclerotiniaceae</taxon>
        <taxon>Botrytis</taxon>
    </lineage>
</organism>
<sequence>MASISFQNPEKMNDENVPLPRTPHTPNSHKLPDLGRTSSQKKARQIFDSLRGLKSRGRLSIDVEDEGGHSAGPSSPIRRKNSTWDFLGTVRTKRSGEFGTPENERPLTTTPLKAEPQINEASKLLPRRRKSLVNILGTISNKVSPRRSTALRENTLEEEILPNYREEDVFAEKLAKELIDLKANNSSPLQTSASDVQSRFPQERLGGTYDLKENLSTIIEKGTCLNNVQDLQKLRQSEDLPNGRAGYDADSWTSQTQTLQSVGSNEHLTSQSPTTEVDEDVSKTPDSYLCSMIKSFDDYNNQPSATKGKDLIFSPSPSPDKLRPTKPVDFLKDSSPDVIPERSSPSNQFMDTLSSIGCQTSTLAIPERICHHGTRPMITIRKVTSDSKSDSVFEDQIAPSPPTWQAAAKSRNAMLESRARVPYQFDRNHVQKLVAPFVKSVEELKSHCQNLQPPPSKSNESDHQRIARNIKQTVNKMTKNLHLSSSSEETIEDWDEGISKEEISDDNLDSISETVEDLDTKTIREVSSVKMIRKNISSFASRQFLDGAIYVRYPQAEAKWRHMQYFSTGSLAISDICKRNKGEYSDTISYCPEENCIYVHPWGKVPKPESELGVRVKYPETKTRWARTKFYDNGDLAMADIDQENRGEFSDIRYDASERCFYVYAWGDIVEAPKREVRGDYSEMKPGLTRTQTYGKNDLALADLCEQNRGGLSEVRYNASDRRSQSFILDEAMDELHSCPFAGFHQSETECKVCVGSPESTRTQIFEPNPDISGVEIDNNSTFVYSSSEKISRVEAQTVGIEPIYRTREPAWRPTLSPLGDRDESDQDLPDFSDLENEFQLVTIKSPESSSLSIKSQEESEEAAGEDISGSNDMSLCVEAGTPRKLDHEFITELFMGNDSDRPAPLLRGSKQILQYLDSFDGVNRSSYSVYADNDLQSNRRTATKIWAESENAGEIYHSIEPTPESVQAMIDELFAQATHHAKLDDSSDDGGASFKIEVVEEETRKDSNSSFKKGHKLSRFLDNQYCGVSGSNEVSKNQEETASETEGAKEHTIFSFGKDTIHRRGRSNAISGEGPSVAVRSNKLNESIYILPIDNIDLYEENAGCGDTKSPCLTEINENIAAFSTDAELTVLVPEPTDTATIANHKTNNLFCLDPAKADLEKREETANFRPGLWAGTCTKGQNKCDASTCTASSIFGKLGLEAALAPAASKIKELATSDNKEDEPTDIPKGKENIIQTPSLRVETVSQAFIDNEVLPQLNTRIESKRVPTLVNIFHSRGMTSPSPARPFLDKYSSPLQAISTPKRVETYTPIQIPRIVTPSGKIYSPAQLEEGKKVSNPIQRVQTPGSGLEKQCKGRDYFSVNMSVDDTDDVDLSGDETEISEGFGEKLERMRVSKYCLINEGGNSAAENEVEV</sequence>
<dbReference type="OrthoDB" id="3515394at2759"/>
<feature type="compositionally biased region" description="Polar residues" evidence="1">
    <location>
        <begin position="251"/>
        <end position="275"/>
    </location>
</feature>
<feature type="region of interest" description="Disordered" evidence="1">
    <location>
        <begin position="237"/>
        <end position="283"/>
    </location>
</feature>
<proteinExistence type="predicted"/>
<protein>
    <submittedName>
        <fullName evidence="2">Uncharacterized protein</fullName>
    </submittedName>
</protein>
<feature type="compositionally biased region" description="Polar residues" evidence="1">
    <location>
        <begin position="1"/>
        <end position="10"/>
    </location>
</feature>
<evidence type="ECO:0000313" key="2">
    <source>
        <dbReference type="EMBL" id="THV50546.1"/>
    </source>
</evidence>
<feature type="region of interest" description="Disordered" evidence="1">
    <location>
        <begin position="1"/>
        <end position="81"/>
    </location>
</feature>
<name>A0A4V4HUS8_9HELO</name>